<reference evidence="1 2" key="1">
    <citation type="submission" date="2024-09" db="EMBL/GenBank/DDBJ databases">
        <title>Laminarin stimulates single cell rates of sulfate reduction while oxygen inhibits transcriptomic activity in coastal marine sediment.</title>
        <authorList>
            <person name="Lindsay M."/>
            <person name="Orcutt B."/>
            <person name="Emerson D."/>
            <person name="Stepanauskas R."/>
            <person name="D'Angelo T."/>
        </authorList>
    </citation>
    <scope>NUCLEOTIDE SEQUENCE [LARGE SCALE GENOMIC DNA]</scope>
    <source>
        <strain evidence="1">SAG AM-311-K15</strain>
    </source>
</reference>
<evidence type="ECO:0000313" key="2">
    <source>
        <dbReference type="Proteomes" id="UP001594351"/>
    </source>
</evidence>
<evidence type="ECO:0008006" key="3">
    <source>
        <dbReference type="Google" id="ProtNLM"/>
    </source>
</evidence>
<name>A0ABV6YS73_UNCC1</name>
<comment type="caution">
    <text evidence="1">The sequence shown here is derived from an EMBL/GenBank/DDBJ whole genome shotgun (WGS) entry which is preliminary data.</text>
</comment>
<dbReference type="SUPFAM" id="SSF52949">
    <property type="entry name" value="Macro domain-like"/>
    <property type="match status" value="1"/>
</dbReference>
<dbReference type="InterPro" id="IPR043472">
    <property type="entry name" value="Macro_dom-like"/>
</dbReference>
<protein>
    <recommendedName>
        <fullName evidence="3">Macro domain-containing protein</fullName>
    </recommendedName>
</protein>
<dbReference type="Gene3D" id="3.40.220.10">
    <property type="entry name" value="Leucine Aminopeptidase, subunit E, domain 1"/>
    <property type="match status" value="1"/>
</dbReference>
<proteinExistence type="predicted"/>
<evidence type="ECO:0000313" key="1">
    <source>
        <dbReference type="EMBL" id="MFC1848923.1"/>
    </source>
</evidence>
<dbReference type="Proteomes" id="UP001594351">
    <property type="component" value="Unassembled WGS sequence"/>
</dbReference>
<organism evidence="1 2">
    <name type="scientific">candidate division CSSED10-310 bacterium</name>
    <dbReference type="NCBI Taxonomy" id="2855610"/>
    <lineage>
        <taxon>Bacteria</taxon>
        <taxon>Bacteria division CSSED10-310</taxon>
    </lineage>
</organism>
<gene>
    <name evidence="1" type="ORF">ACFL27_01830</name>
</gene>
<accession>A0ABV6YS73</accession>
<keyword evidence="2" id="KW-1185">Reference proteome</keyword>
<sequence>MAENNHTLSSPLDSVRIIAAPEHDPLLETQAWVLEEDTFLVLSPPPATIKIPSESMVQIMIEAIDSLPVLPGSIVVKKGYPLRLLAVVHDLNHEPTWRVEWIGTAYQKLFKECDERRIHTVALPLLGTVHGSLDENIASELLLHSLRQASPLYLRTLQLIKPGKKEDQVYTME</sequence>
<dbReference type="EMBL" id="JBHPBY010000013">
    <property type="protein sequence ID" value="MFC1848923.1"/>
    <property type="molecule type" value="Genomic_DNA"/>
</dbReference>